<dbReference type="PANTHER" id="PTHR46337">
    <property type="entry name" value="RCC1-LIKE G EXCHANGING FACTOR-LIKE PROTEIN"/>
    <property type="match status" value="1"/>
</dbReference>
<organism evidence="4 5">
    <name type="scientific">Dinothrombium tinctorium</name>
    <dbReference type="NCBI Taxonomy" id="1965070"/>
    <lineage>
        <taxon>Eukaryota</taxon>
        <taxon>Metazoa</taxon>
        <taxon>Ecdysozoa</taxon>
        <taxon>Arthropoda</taxon>
        <taxon>Chelicerata</taxon>
        <taxon>Arachnida</taxon>
        <taxon>Acari</taxon>
        <taxon>Acariformes</taxon>
        <taxon>Trombidiformes</taxon>
        <taxon>Prostigmata</taxon>
        <taxon>Anystina</taxon>
        <taxon>Parasitengona</taxon>
        <taxon>Trombidioidea</taxon>
        <taxon>Trombidiidae</taxon>
        <taxon>Dinothrombium</taxon>
    </lineage>
</organism>
<evidence type="ECO:0000256" key="1">
    <source>
        <dbReference type="ARBA" id="ARBA00022737"/>
    </source>
</evidence>
<dbReference type="PANTHER" id="PTHR46337:SF1">
    <property type="entry name" value="RCC1-LIKE G EXCHANGING FACTOR-LIKE PROTEIN"/>
    <property type="match status" value="1"/>
</dbReference>
<dbReference type="GO" id="GO:0005085">
    <property type="term" value="F:guanyl-nucleotide exchange factor activity"/>
    <property type="evidence" value="ECO:0007669"/>
    <property type="project" value="TreeGrafter"/>
</dbReference>
<dbReference type="PROSITE" id="PS50012">
    <property type="entry name" value="RCC1_3"/>
    <property type="match status" value="6"/>
</dbReference>
<dbReference type="OrthoDB" id="70707at2759"/>
<evidence type="ECO:0000259" key="3">
    <source>
        <dbReference type="Pfam" id="PF25390"/>
    </source>
</evidence>
<dbReference type="Pfam" id="PF00415">
    <property type="entry name" value="RCC1"/>
    <property type="match status" value="1"/>
</dbReference>
<keyword evidence="1" id="KW-0677">Repeat</keyword>
<feature type="repeat" description="RCC1" evidence="2">
    <location>
        <begin position="240"/>
        <end position="292"/>
    </location>
</feature>
<dbReference type="STRING" id="1965070.A0A3S3P159"/>
<dbReference type="GO" id="GO:0005743">
    <property type="term" value="C:mitochondrial inner membrane"/>
    <property type="evidence" value="ECO:0007669"/>
    <property type="project" value="TreeGrafter"/>
</dbReference>
<feature type="repeat" description="RCC1" evidence="2">
    <location>
        <begin position="57"/>
        <end position="119"/>
    </location>
</feature>
<feature type="repeat" description="RCC1" evidence="2">
    <location>
        <begin position="293"/>
        <end position="345"/>
    </location>
</feature>
<comment type="caution">
    <text evidence="4">The sequence shown here is derived from an EMBL/GenBank/DDBJ whole genome shotgun (WGS) entry which is preliminary data.</text>
</comment>
<sequence>MCVLVSCLKSKLKTGINRSVDFTVKRWAKTLKRGQDPEKVKQMPVFQFVGKNLEKKTRVYTWGSAETGALGIANLVKPSDRFKKPRPAVWRPLRLTFFNLMKVYDVGCGYGFSVFAAVASDTTKRLFGTGINTDSQIGYHESENKKFLGVLIKPSPIDLPIYESTKVKKVSCGRAHTVCLTSDNELFSLGNNAYGQCGRPIIEKEIFHGSRKVNKIYGIDEKVSEVVCGQDHTLFLTENGSVYSCGWGADGQTGLGHYGNAAIPTKVKGDIEGEKIVSLSSSADSVLACNEKGDVFGWGNSEYNQLHVATSETQLNIPRHLPLKNIGKVKQVAAGGTMCLVVNESGQVYVWGYGILGKGPEVAYIKDPSLIPEPLFGCNEFNTDVKVKSVTASLSHCAAITNKGDLYMWGRNRNHCLGLDNTNDQFFPLRVPVPITVVKASLGVDHTVVLGLSLL</sequence>
<dbReference type="PRINTS" id="PR00633">
    <property type="entry name" value="RCCNDNSATION"/>
</dbReference>
<dbReference type="InterPro" id="IPR053035">
    <property type="entry name" value="Mitochondrial_GEF_domain"/>
</dbReference>
<protein>
    <submittedName>
        <fullName evidence="4">Williams-Beuren syndrome chromosomal region 16 protein-like protein</fullName>
    </submittedName>
</protein>
<dbReference type="Proteomes" id="UP000285301">
    <property type="component" value="Unassembled WGS sequence"/>
</dbReference>
<dbReference type="SUPFAM" id="SSF50985">
    <property type="entry name" value="RCC1/BLIP-II"/>
    <property type="match status" value="1"/>
</dbReference>
<evidence type="ECO:0000256" key="2">
    <source>
        <dbReference type="PROSITE-ProRule" id="PRU00235"/>
    </source>
</evidence>
<gene>
    <name evidence="4" type="ORF">B4U79_10342</name>
</gene>
<dbReference type="InterPro" id="IPR009091">
    <property type="entry name" value="RCC1/BLIP-II"/>
</dbReference>
<evidence type="ECO:0000313" key="5">
    <source>
        <dbReference type="Proteomes" id="UP000285301"/>
    </source>
</evidence>
<dbReference type="AlphaFoldDB" id="A0A3S3P159"/>
<name>A0A3S3P159_9ACAR</name>
<dbReference type="Pfam" id="PF13540">
    <property type="entry name" value="RCC1_2"/>
    <property type="match status" value="1"/>
</dbReference>
<dbReference type="EMBL" id="NCKU01004496">
    <property type="protein sequence ID" value="RWS05860.1"/>
    <property type="molecule type" value="Genomic_DNA"/>
</dbReference>
<dbReference type="InterPro" id="IPR000408">
    <property type="entry name" value="Reg_chr_condens"/>
</dbReference>
<dbReference type="GO" id="GO:0019843">
    <property type="term" value="F:rRNA binding"/>
    <property type="evidence" value="ECO:0007669"/>
    <property type="project" value="TreeGrafter"/>
</dbReference>
<reference evidence="4 5" key="1">
    <citation type="journal article" date="2018" name="Gigascience">
        <title>Genomes of trombidid mites reveal novel predicted allergens and laterally-transferred genes associated with secondary metabolism.</title>
        <authorList>
            <person name="Dong X."/>
            <person name="Chaisiri K."/>
            <person name="Xia D."/>
            <person name="Armstrong S.D."/>
            <person name="Fang Y."/>
            <person name="Donnelly M.J."/>
            <person name="Kadowaki T."/>
            <person name="McGarry J.W."/>
            <person name="Darby A.C."/>
            <person name="Makepeace B.L."/>
        </authorList>
    </citation>
    <scope>NUCLEOTIDE SEQUENCE [LARGE SCALE GENOMIC DNA]</scope>
    <source>
        <strain evidence="4">UoL-WK</strain>
    </source>
</reference>
<accession>A0A3S3P159</accession>
<dbReference type="InterPro" id="IPR058923">
    <property type="entry name" value="RCC1-like_dom"/>
</dbReference>
<dbReference type="GO" id="GO:0070131">
    <property type="term" value="P:positive regulation of mitochondrial translation"/>
    <property type="evidence" value="ECO:0007669"/>
    <property type="project" value="TreeGrafter"/>
</dbReference>
<feature type="repeat" description="RCC1" evidence="2">
    <location>
        <begin position="184"/>
        <end position="239"/>
    </location>
</feature>
<dbReference type="Pfam" id="PF25390">
    <property type="entry name" value="WD40_RLD"/>
    <property type="match status" value="1"/>
</dbReference>
<evidence type="ECO:0000313" key="4">
    <source>
        <dbReference type="EMBL" id="RWS05860.1"/>
    </source>
</evidence>
<feature type="repeat" description="RCC1" evidence="2">
    <location>
        <begin position="124"/>
        <end position="183"/>
    </location>
</feature>
<proteinExistence type="predicted"/>
<feature type="repeat" description="RCC1" evidence="2">
    <location>
        <begin position="404"/>
        <end position="453"/>
    </location>
</feature>
<feature type="domain" description="RCC1-like" evidence="3">
    <location>
        <begin position="222"/>
        <end position="449"/>
    </location>
</feature>
<keyword evidence="5" id="KW-1185">Reference proteome</keyword>
<dbReference type="Gene3D" id="2.130.10.30">
    <property type="entry name" value="Regulator of chromosome condensation 1/beta-lactamase-inhibitor protein II"/>
    <property type="match status" value="3"/>
</dbReference>